<organism evidence="2 3">
    <name type="scientific">Spongiivirga citrea</name>
    <dbReference type="NCBI Taxonomy" id="1481457"/>
    <lineage>
        <taxon>Bacteria</taxon>
        <taxon>Pseudomonadati</taxon>
        <taxon>Bacteroidota</taxon>
        <taxon>Flavobacteriia</taxon>
        <taxon>Flavobacteriales</taxon>
        <taxon>Flavobacteriaceae</taxon>
        <taxon>Spongiivirga</taxon>
    </lineage>
</organism>
<dbReference type="InterPro" id="IPR010499">
    <property type="entry name" value="AraC_E-bd"/>
</dbReference>
<dbReference type="SUPFAM" id="SSF55136">
    <property type="entry name" value="Probable bacterial effector-binding domain"/>
    <property type="match status" value="1"/>
</dbReference>
<gene>
    <name evidence="2" type="ORF">GWK10_15485</name>
</gene>
<evidence type="ECO:0000259" key="1">
    <source>
        <dbReference type="SMART" id="SM00871"/>
    </source>
</evidence>
<name>A0A6M0CLT2_9FLAO</name>
<proteinExistence type="predicted"/>
<evidence type="ECO:0000313" key="2">
    <source>
        <dbReference type="EMBL" id="NER18622.1"/>
    </source>
</evidence>
<dbReference type="Pfam" id="PF06445">
    <property type="entry name" value="GyrI-like"/>
    <property type="match status" value="1"/>
</dbReference>
<dbReference type="SMART" id="SM00871">
    <property type="entry name" value="AraC_E_bind"/>
    <property type="match status" value="1"/>
</dbReference>
<comment type="caution">
    <text evidence="2">The sequence shown here is derived from an EMBL/GenBank/DDBJ whole genome shotgun (WGS) entry which is preliminary data.</text>
</comment>
<dbReference type="RefSeq" id="WP_164033301.1">
    <property type="nucleotide sequence ID" value="NZ_JAABOQ010000006.1"/>
</dbReference>
<dbReference type="AlphaFoldDB" id="A0A6M0CLT2"/>
<accession>A0A6M0CLT2</accession>
<feature type="domain" description="AraC effector-binding" evidence="1">
    <location>
        <begin position="3"/>
        <end position="160"/>
    </location>
</feature>
<keyword evidence="3" id="KW-1185">Reference proteome</keyword>
<evidence type="ECO:0000313" key="3">
    <source>
        <dbReference type="Proteomes" id="UP000474296"/>
    </source>
</evidence>
<dbReference type="InterPro" id="IPR053182">
    <property type="entry name" value="YobU-like_regulator"/>
</dbReference>
<protein>
    <submittedName>
        <fullName evidence="2">GyrI-like domain-containing protein</fullName>
    </submittedName>
</protein>
<dbReference type="InterPro" id="IPR011256">
    <property type="entry name" value="Reg_factor_effector_dom_sf"/>
</dbReference>
<dbReference type="PANTHER" id="PTHR36444">
    <property type="entry name" value="TRANSCRIPTIONAL REGULATOR PROTEIN YOBU-RELATED"/>
    <property type="match status" value="1"/>
</dbReference>
<reference evidence="2 3" key="1">
    <citation type="submission" date="2020-01" db="EMBL/GenBank/DDBJ databases">
        <title>Spongiivirga citrea KCTC 32990T.</title>
        <authorList>
            <person name="Wang G."/>
        </authorList>
    </citation>
    <scope>NUCLEOTIDE SEQUENCE [LARGE SCALE GENOMIC DNA]</scope>
    <source>
        <strain evidence="2 3">KCTC 32990</strain>
    </source>
</reference>
<sequence length="162" mass="18789">MLNEPIITIISDKLLVGISIRTSLAESKMPMAWQRLMPRRKEINNIGNDMYSIQVYDNDYAHGEFTFDTQFTYIAGIEVVDHNHIPDQLEAITLKGGQYAIFRHKGDLAAFRKTFDYIHLEWMPNSPYQLDHRNQFEVLGAKYLGQDNPNSEEDVWVPICPK</sequence>
<dbReference type="EMBL" id="JAABOQ010000006">
    <property type="protein sequence ID" value="NER18622.1"/>
    <property type="molecule type" value="Genomic_DNA"/>
</dbReference>
<dbReference type="PANTHER" id="PTHR36444:SF2">
    <property type="entry name" value="TRANSCRIPTIONAL REGULATOR PROTEIN YOBU-RELATED"/>
    <property type="match status" value="1"/>
</dbReference>
<dbReference type="Proteomes" id="UP000474296">
    <property type="component" value="Unassembled WGS sequence"/>
</dbReference>
<dbReference type="Gene3D" id="3.20.80.10">
    <property type="entry name" value="Regulatory factor, effector binding domain"/>
    <property type="match status" value="1"/>
</dbReference>
<dbReference type="InterPro" id="IPR029442">
    <property type="entry name" value="GyrI-like"/>
</dbReference>